<dbReference type="CDD" id="cd00077">
    <property type="entry name" value="HDc"/>
    <property type="match status" value="1"/>
</dbReference>
<proteinExistence type="inferred from homology"/>
<dbReference type="PROSITE" id="PS00126">
    <property type="entry name" value="PDEASE_I_1"/>
    <property type="match status" value="1"/>
</dbReference>
<keyword evidence="4" id="KW-1133">Transmembrane helix</keyword>
<dbReference type="SUPFAM" id="SSF109604">
    <property type="entry name" value="HD-domain/PDEase-like"/>
    <property type="match status" value="1"/>
</dbReference>
<evidence type="ECO:0000313" key="6">
    <source>
        <dbReference type="Proteomes" id="UP001652625"/>
    </source>
</evidence>
<evidence type="ECO:0000256" key="2">
    <source>
        <dbReference type="ARBA" id="ARBA00022801"/>
    </source>
</evidence>
<keyword evidence="4" id="KW-0472">Membrane</keyword>
<dbReference type="InterPro" id="IPR003607">
    <property type="entry name" value="HD/PDEase_dom"/>
</dbReference>
<feature type="transmembrane region" description="Helical" evidence="4">
    <location>
        <begin position="118"/>
        <end position="134"/>
    </location>
</feature>
<dbReference type="InterPro" id="IPR023174">
    <property type="entry name" value="PDEase_CS"/>
</dbReference>
<feature type="domain" description="PDEase" evidence="5">
    <location>
        <begin position="604"/>
        <end position="993"/>
    </location>
</feature>
<keyword evidence="6" id="KW-1185">Reference proteome</keyword>
<dbReference type="EC" id="3.1.4.-" evidence="3"/>
<evidence type="ECO:0000313" key="8">
    <source>
        <dbReference type="RefSeq" id="XP_065670220.1"/>
    </source>
</evidence>
<reference evidence="7 8" key="1">
    <citation type="submission" date="2025-05" db="UniProtKB">
        <authorList>
            <consortium name="RefSeq"/>
        </authorList>
    </citation>
    <scope>IDENTIFICATION</scope>
</reference>
<evidence type="ECO:0000259" key="5">
    <source>
        <dbReference type="PROSITE" id="PS51845"/>
    </source>
</evidence>
<dbReference type="RefSeq" id="XP_065670219.1">
    <property type="nucleotide sequence ID" value="XM_065814147.1"/>
</dbReference>
<sequence length="1044" mass="119186">MSTKNLPNGCNVISKQIFDKVEEKQLFWMRSLIIGLIKDSFVYKTVLNLYSKHSFILIIFVWLILITTLGIVAYLPDVKVLSYIQIAQTLFTYFIPPLICFFASALVGIVMKKKRLQYFSHICFATCVILEILLEVLNQIGINIFSYSLFTHGFVSSIFISIAGKTCVQKKLRFTLYIMAGIILLRFTLCNFKCFQYIPPAILYIFFLSVIRINIGSWAIQKKQFQTCIKCGFAMSNFMSLHIPEFVSEDLSDRFITIPVMRQRRASSLDMRSINKTLFSVPQNRRKSLPALGVEGRKCSSGSVDFSTLGEAHGMLSDLLADSSLPINVIGTLRIIADMLSPFLQSEFQRQTYTNPLVTMFEKQKTKEDEQQVLNQPDFKDDLPLSLKKRMHRNLGSRRMSSSYTTTTSATGMPTIDMEYYSKKNVHNSFIKNVSVRSLSHSNIFSELEKNSYTKTRSPCGSPLSIINQPPDEDMFKIEVSNNCPTYYNSIEESHSACELEGQINVKDSNKSEADKKSKTRLESLSEYVEIRESSETETVKNNSDSFSNVNFVPSSISNAECSEHHVSSNVQHDLVLNNDHAVDFNKENLLLPSLNSRRTSHEMQIELETAASKEVDEILNEINSWDFPIFELNEKCNVLTQVALRIFQKSNFFKTFKIPEIPFLKYFRALEAGYHNIPYHNRIHAADVLHGVYYLTKHKIPGFTSNAAIDNLIKDDLTLENDIYEDDYCYGYMGNVMPELELMALYTAAAMHDFDHPGRTNAFLVATSNPKALLYNDRSVLENHHAAAAWSLLVTNPEMNFLQELDLVDFKRFRFIVIEEILSTDLKKHFDFLTEWNAKVSGQGGGLDYTNESDRLLVGQMMIKVADIAGPSKEWSLHRRWTDRIVEEFYLQGEDEKTFGMPVSPYMDRNDGKVPQLQCSFIKHLVLPLYAAYEKAGILPGEWIDSEVENNSDSEEDSDFPKSSVKKKAAFNVVIDNIQKNHDRWLKIISDEEEYLVESSQQNSCECNNEVSNGEHDVLNEEHSISTGLDSFNNIVNEKTSES</sequence>
<dbReference type="Pfam" id="PF00233">
    <property type="entry name" value="PDEase_I"/>
    <property type="match status" value="1"/>
</dbReference>
<dbReference type="PANTHER" id="PTHR11347">
    <property type="entry name" value="CYCLIC NUCLEOTIDE PHOSPHODIESTERASE"/>
    <property type="match status" value="1"/>
</dbReference>
<dbReference type="RefSeq" id="XP_065670221.1">
    <property type="nucleotide sequence ID" value="XM_065814149.1"/>
</dbReference>
<dbReference type="Gene3D" id="1.10.1300.10">
    <property type="entry name" value="3'5'-cyclic nucleotide phosphodiesterase, catalytic domain"/>
    <property type="match status" value="1"/>
</dbReference>
<dbReference type="Proteomes" id="UP001652625">
    <property type="component" value="Chromosome 12"/>
</dbReference>
<feature type="transmembrane region" description="Helical" evidence="4">
    <location>
        <begin position="90"/>
        <end position="111"/>
    </location>
</feature>
<evidence type="ECO:0000256" key="4">
    <source>
        <dbReference type="SAM" id="Phobius"/>
    </source>
</evidence>
<comment type="cofactor">
    <cofactor evidence="3">
        <name>a divalent metal cation</name>
        <dbReference type="ChEBI" id="CHEBI:60240"/>
    </cofactor>
    <text evidence="3">Binds 2 divalent metal cations per subunit. Site 1 may preferentially bind zinc ions, while site 2 has a preference for magnesium and/or manganese ions.</text>
</comment>
<dbReference type="PROSITE" id="PS51845">
    <property type="entry name" value="PDEASE_I_2"/>
    <property type="match status" value="1"/>
</dbReference>
<organism evidence="6 9">
    <name type="scientific">Hydra vulgaris</name>
    <name type="common">Hydra</name>
    <name type="synonym">Hydra attenuata</name>
    <dbReference type="NCBI Taxonomy" id="6087"/>
    <lineage>
        <taxon>Eukaryota</taxon>
        <taxon>Metazoa</taxon>
        <taxon>Cnidaria</taxon>
        <taxon>Hydrozoa</taxon>
        <taxon>Hydroidolina</taxon>
        <taxon>Anthoathecata</taxon>
        <taxon>Aplanulata</taxon>
        <taxon>Hydridae</taxon>
        <taxon>Hydra</taxon>
    </lineage>
</organism>
<keyword evidence="4" id="KW-0812">Transmembrane</keyword>
<accession>A0ABM4D7D0</accession>
<dbReference type="SMART" id="SM00471">
    <property type="entry name" value="HDc"/>
    <property type="match status" value="1"/>
</dbReference>
<dbReference type="InterPro" id="IPR036971">
    <property type="entry name" value="PDEase_catalytic_dom_sf"/>
</dbReference>
<keyword evidence="2 3" id="KW-0378">Hydrolase</keyword>
<dbReference type="GeneID" id="100197690"/>
<evidence type="ECO:0000313" key="7">
    <source>
        <dbReference type="RefSeq" id="XP_065670219.1"/>
    </source>
</evidence>
<protein>
    <recommendedName>
        <fullName evidence="3">Phosphodiesterase</fullName>
        <ecNumber evidence="3">3.1.4.-</ecNumber>
    </recommendedName>
</protein>
<feature type="transmembrane region" description="Helical" evidence="4">
    <location>
        <begin position="172"/>
        <end position="189"/>
    </location>
</feature>
<name>A0ABM4D7D0_HYDVU</name>
<evidence type="ECO:0000256" key="1">
    <source>
        <dbReference type="ARBA" id="ARBA00022723"/>
    </source>
</evidence>
<feature type="transmembrane region" description="Helical" evidence="4">
    <location>
        <begin position="55"/>
        <end position="75"/>
    </location>
</feature>
<evidence type="ECO:0000313" key="9">
    <source>
        <dbReference type="RefSeq" id="XP_065670221.1"/>
    </source>
</evidence>
<comment type="similarity">
    <text evidence="3">Belongs to the cyclic nucleotide phosphodiesterase family.</text>
</comment>
<keyword evidence="1 3" id="KW-0479">Metal-binding</keyword>
<feature type="transmembrane region" description="Helical" evidence="4">
    <location>
        <begin position="140"/>
        <end position="160"/>
    </location>
</feature>
<gene>
    <name evidence="7 8 9" type="primary">LOC100197690</name>
</gene>
<dbReference type="InterPro" id="IPR002073">
    <property type="entry name" value="PDEase_catalytic_dom"/>
</dbReference>
<evidence type="ECO:0000256" key="3">
    <source>
        <dbReference type="RuleBase" id="RU363067"/>
    </source>
</evidence>
<dbReference type="RefSeq" id="XP_065670220.1">
    <property type="nucleotide sequence ID" value="XM_065814148.1"/>
</dbReference>